<reference evidence="10 11" key="1">
    <citation type="submission" date="2019-01" db="EMBL/GenBank/DDBJ databases">
        <title>Sphingorhabdus lacus sp.nov., isolated from an oligotrophic freshwater lake.</title>
        <authorList>
            <person name="Park M."/>
        </authorList>
    </citation>
    <scope>NUCLEOTIDE SEQUENCE [LARGE SCALE GENOMIC DNA]</scope>
    <source>
        <strain evidence="10 11">IMCC26285</strain>
    </source>
</reference>
<dbReference type="AlphaFoldDB" id="A0A6I4LST0"/>
<dbReference type="Proteomes" id="UP000471147">
    <property type="component" value="Unassembled WGS sequence"/>
</dbReference>
<evidence type="ECO:0000256" key="1">
    <source>
        <dbReference type="ARBA" id="ARBA00004651"/>
    </source>
</evidence>
<evidence type="ECO:0000313" key="10">
    <source>
        <dbReference type="EMBL" id="MVZ96091.1"/>
    </source>
</evidence>
<evidence type="ECO:0000259" key="9">
    <source>
        <dbReference type="Pfam" id="PF12704"/>
    </source>
</evidence>
<evidence type="ECO:0000256" key="5">
    <source>
        <dbReference type="ARBA" id="ARBA00022989"/>
    </source>
</evidence>
<proteinExistence type="inferred from homology"/>
<sequence length="400" mass="42411">MFALRVAFRYLTANRVQSGLLIGGVALSVIVFVFMTALIRGLALFLTVQTTGQIAHVEMEPPRRIAEVMGPDARFAAQPISTFQRQQIRNWQLMVDQAEQLDHVVAVVPEVNGNGFLVRGTAVAPIALQGIDPSQIDAIIPLSKSIIDGSADLSTGGLLIGAELAEDLGLRAGVPVILRSDRGIERLIPVTGIFRIGLSNVDRRVAYLSIAVARPLLALPNGVTSVSIKLDDPALAPLIAEQLKRQLPLKVTAWQEKNRNLETALESQGRTGNFIQAFALIAIMISIASALLLTSVRRRGEIGIMRSFGISRGFVASVFVFQGVIIGLAGSLIGSALGYRLCLFLSEGITGPDGGPLLPIAPAEGGYVLVIVLTVVGSAISAILPAQAAARLDPVEAIQQ</sequence>
<evidence type="ECO:0000256" key="7">
    <source>
        <dbReference type="SAM" id="Phobius"/>
    </source>
</evidence>
<keyword evidence="4 7" id="KW-0812">Transmembrane</keyword>
<dbReference type="GO" id="GO:0044874">
    <property type="term" value="P:lipoprotein localization to outer membrane"/>
    <property type="evidence" value="ECO:0007669"/>
    <property type="project" value="TreeGrafter"/>
</dbReference>
<dbReference type="PANTHER" id="PTHR30489">
    <property type="entry name" value="LIPOPROTEIN-RELEASING SYSTEM TRANSMEMBRANE PROTEIN LOLE"/>
    <property type="match status" value="1"/>
</dbReference>
<keyword evidence="11" id="KW-1185">Reference proteome</keyword>
<dbReference type="PANTHER" id="PTHR30489:SF0">
    <property type="entry name" value="LIPOPROTEIN-RELEASING SYSTEM TRANSMEMBRANE PROTEIN LOLE"/>
    <property type="match status" value="1"/>
</dbReference>
<comment type="similarity">
    <text evidence="2">Belongs to the ABC-4 integral membrane protein family. LolC/E subfamily.</text>
</comment>
<dbReference type="EMBL" id="SDWJ01000001">
    <property type="protein sequence ID" value="MVZ96091.1"/>
    <property type="molecule type" value="Genomic_DNA"/>
</dbReference>
<keyword evidence="5 7" id="KW-1133">Transmembrane helix</keyword>
<dbReference type="Pfam" id="PF02687">
    <property type="entry name" value="FtsX"/>
    <property type="match status" value="1"/>
</dbReference>
<feature type="domain" description="ABC3 transporter permease C-terminal" evidence="8">
    <location>
        <begin position="274"/>
        <end position="383"/>
    </location>
</feature>
<comment type="caution">
    <text evidence="10">The sequence shown here is derived from an EMBL/GenBank/DDBJ whole genome shotgun (WGS) entry which is preliminary data.</text>
</comment>
<evidence type="ECO:0000259" key="8">
    <source>
        <dbReference type="Pfam" id="PF02687"/>
    </source>
</evidence>
<accession>A0A6I4LST0</accession>
<name>A0A6I4LST0_9SPHN</name>
<keyword evidence="3" id="KW-1003">Cell membrane</keyword>
<dbReference type="OrthoDB" id="9770036at2"/>
<keyword evidence="6 7" id="KW-0472">Membrane</keyword>
<protein>
    <submittedName>
        <fullName evidence="10">ABC transporter permease</fullName>
    </submittedName>
</protein>
<feature type="transmembrane region" description="Helical" evidence="7">
    <location>
        <begin position="366"/>
        <end position="384"/>
    </location>
</feature>
<gene>
    <name evidence="10" type="ORF">EUU23_00050</name>
</gene>
<feature type="domain" description="MacB-like periplasmic core" evidence="9">
    <location>
        <begin position="18"/>
        <end position="245"/>
    </location>
</feature>
<evidence type="ECO:0000256" key="2">
    <source>
        <dbReference type="ARBA" id="ARBA00005236"/>
    </source>
</evidence>
<evidence type="ECO:0000313" key="11">
    <source>
        <dbReference type="Proteomes" id="UP000471147"/>
    </source>
</evidence>
<comment type="subcellular location">
    <subcellularLocation>
        <location evidence="1">Cell membrane</location>
        <topology evidence="1">Multi-pass membrane protein</topology>
    </subcellularLocation>
</comment>
<feature type="transmembrane region" description="Helical" evidence="7">
    <location>
        <begin position="20"/>
        <end position="46"/>
    </location>
</feature>
<feature type="transmembrane region" description="Helical" evidence="7">
    <location>
        <begin position="274"/>
        <end position="293"/>
    </location>
</feature>
<dbReference type="InterPro" id="IPR051447">
    <property type="entry name" value="Lipoprotein-release_system"/>
</dbReference>
<dbReference type="InterPro" id="IPR003838">
    <property type="entry name" value="ABC3_permease_C"/>
</dbReference>
<dbReference type="Pfam" id="PF12704">
    <property type="entry name" value="MacB_PCD"/>
    <property type="match status" value="1"/>
</dbReference>
<dbReference type="InterPro" id="IPR025857">
    <property type="entry name" value="MacB_PCD"/>
</dbReference>
<organism evidence="10 11">
    <name type="scientific">Sphingorhabdus profundilacus</name>
    <dbReference type="NCBI Taxonomy" id="2509718"/>
    <lineage>
        <taxon>Bacteria</taxon>
        <taxon>Pseudomonadati</taxon>
        <taxon>Pseudomonadota</taxon>
        <taxon>Alphaproteobacteria</taxon>
        <taxon>Sphingomonadales</taxon>
        <taxon>Sphingomonadaceae</taxon>
        <taxon>Sphingorhabdus</taxon>
    </lineage>
</organism>
<evidence type="ECO:0000256" key="6">
    <source>
        <dbReference type="ARBA" id="ARBA00023136"/>
    </source>
</evidence>
<dbReference type="GO" id="GO:0098797">
    <property type="term" value="C:plasma membrane protein complex"/>
    <property type="evidence" value="ECO:0007669"/>
    <property type="project" value="TreeGrafter"/>
</dbReference>
<feature type="transmembrane region" description="Helical" evidence="7">
    <location>
        <begin position="314"/>
        <end position="337"/>
    </location>
</feature>
<evidence type="ECO:0000256" key="3">
    <source>
        <dbReference type="ARBA" id="ARBA00022475"/>
    </source>
</evidence>
<evidence type="ECO:0000256" key="4">
    <source>
        <dbReference type="ARBA" id="ARBA00022692"/>
    </source>
</evidence>